<dbReference type="Proteomes" id="UP001529338">
    <property type="component" value="Unassembled WGS sequence"/>
</dbReference>
<keyword evidence="5" id="KW-0479">Metal-binding</keyword>
<evidence type="ECO:0000256" key="8">
    <source>
        <dbReference type="ARBA" id="ARBA00023008"/>
    </source>
</evidence>
<keyword evidence="7" id="KW-0862">Zinc</keyword>
<evidence type="ECO:0000256" key="11">
    <source>
        <dbReference type="ARBA" id="ARBA00049893"/>
    </source>
</evidence>
<dbReference type="InterPro" id="IPR038371">
    <property type="entry name" value="Cu_polyphenol_OxRdtase_sf"/>
</dbReference>
<protein>
    <recommendedName>
        <fullName evidence="12">Purine nucleoside phosphorylase</fullName>
    </recommendedName>
</protein>
<gene>
    <name evidence="13" type="primary">pgeF</name>
    <name evidence="13" type="ORF">QRT04_14770</name>
</gene>
<evidence type="ECO:0000313" key="13">
    <source>
        <dbReference type="EMBL" id="MDM7856198.1"/>
    </source>
</evidence>
<keyword evidence="4" id="KW-0808">Transferase</keyword>
<evidence type="ECO:0000256" key="3">
    <source>
        <dbReference type="ARBA" id="ARBA00007353"/>
    </source>
</evidence>
<evidence type="ECO:0000256" key="1">
    <source>
        <dbReference type="ARBA" id="ARBA00000553"/>
    </source>
</evidence>
<keyword evidence="14" id="KW-1185">Reference proteome</keyword>
<dbReference type="InterPro" id="IPR003730">
    <property type="entry name" value="Cu_polyphenol_OxRdtase"/>
</dbReference>
<accession>A0ABT7SJ37</accession>
<dbReference type="Pfam" id="PF02578">
    <property type="entry name" value="Cu-oxidase_4"/>
    <property type="match status" value="1"/>
</dbReference>
<dbReference type="InterPro" id="IPR011324">
    <property type="entry name" value="Cytotoxic_necrot_fac-like_cat"/>
</dbReference>
<dbReference type="CDD" id="cd16833">
    <property type="entry name" value="YfiH"/>
    <property type="match status" value="1"/>
</dbReference>
<name>A0ABT7SJ37_9CELL</name>
<comment type="catalytic activity">
    <reaction evidence="1">
        <text>inosine + phosphate = alpha-D-ribose 1-phosphate + hypoxanthine</text>
        <dbReference type="Rhea" id="RHEA:27646"/>
        <dbReference type="ChEBI" id="CHEBI:17368"/>
        <dbReference type="ChEBI" id="CHEBI:17596"/>
        <dbReference type="ChEBI" id="CHEBI:43474"/>
        <dbReference type="ChEBI" id="CHEBI:57720"/>
        <dbReference type="EC" id="2.4.2.1"/>
    </reaction>
    <physiologicalReaction direction="left-to-right" evidence="1">
        <dbReference type="Rhea" id="RHEA:27647"/>
    </physiologicalReaction>
</comment>
<proteinExistence type="inferred from homology"/>
<sequence>MPDSTARADDLPVAGVDLGPGVRAAFTSRAGGVSRPPYDALNLGSAVGDEPAAVAENRRRVERWAGAPLVVATQVHGARVVRVDGEHREPGEADALVATTPDVAVAVYVADCVPVLLADAEARVVAAVHVGRAGLVAGVLQAAVDAMADAGADPGRTRAAAGPSIAGVSYEVPAAMRDEVAAVVPATAATTSWGTPALDLAAGVAAVLRDLGVPEVHLDGRDTFREPALFSHRRSAGTGRFAGVVRLV</sequence>
<comment type="caution">
    <text evidence="13">The sequence shown here is derived from an EMBL/GenBank/DDBJ whole genome shotgun (WGS) entry which is preliminary data.</text>
</comment>
<evidence type="ECO:0000256" key="2">
    <source>
        <dbReference type="ARBA" id="ARBA00003215"/>
    </source>
</evidence>
<dbReference type="PANTHER" id="PTHR30616">
    <property type="entry name" value="UNCHARACTERIZED PROTEIN YFIH"/>
    <property type="match status" value="1"/>
</dbReference>
<evidence type="ECO:0000256" key="7">
    <source>
        <dbReference type="ARBA" id="ARBA00022833"/>
    </source>
</evidence>
<reference evidence="13 14" key="1">
    <citation type="submission" date="2023-06" db="EMBL/GenBank/DDBJ databases">
        <title>Cellulomonas sp. MW4 Whole genome sequence.</title>
        <authorList>
            <person name="Park S."/>
        </authorList>
    </citation>
    <scope>NUCLEOTIDE SEQUENCE [LARGE SCALE GENOMIC DNA]</scope>
    <source>
        <strain evidence="13 14">MW4</strain>
    </source>
</reference>
<keyword evidence="6" id="KW-0378">Hydrolase</keyword>
<keyword evidence="8" id="KW-0186">Copper</keyword>
<evidence type="ECO:0000256" key="9">
    <source>
        <dbReference type="ARBA" id="ARBA00047989"/>
    </source>
</evidence>
<dbReference type="EMBL" id="JAUCGQ010000002">
    <property type="protein sequence ID" value="MDM7856198.1"/>
    <property type="molecule type" value="Genomic_DNA"/>
</dbReference>
<evidence type="ECO:0000256" key="5">
    <source>
        <dbReference type="ARBA" id="ARBA00022723"/>
    </source>
</evidence>
<comment type="catalytic activity">
    <reaction evidence="9">
        <text>adenosine + H2O + H(+) = inosine + NH4(+)</text>
        <dbReference type="Rhea" id="RHEA:24408"/>
        <dbReference type="ChEBI" id="CHEBI:15377"/>
        <dbReference type="ChEBI" id="CHEBI:15378"/>
        <dbReference type="ChEBI" id="CHEBI:16335"/>
        <dbReference type="ChEBI" id="CHEBI:17596"/>
        <dbReference type="ChEBI" id="CHEBI:28938"/>
        <dbReference type="EC" id="3.5.4.4"/>
    </reaction>
    <physiologicalReaction direction="left-to-right" evidence="9">
        <dbReference type="Rhea" id="RHEA:24409"/>
    </physiologicalReaction>
</comment>
<evidence type="ECO:0000256" key="6">
    <source>
        <dbReference type="ARBA" id="ARBA00022801"/>
    </source>
</evidence>
<dbReference type="RefSeq" id="WP_289456279.1">
    <property type="nucleotide sequence ID" value="NZ_JAUCGQ010000002.1"/>
</dbReference>
<evidence type="ECO:0000313" key="14">
    <source>
        <dbReference type="Proteomes" id="UP001529338"/>
    </source>
</evidence>
<dbReference type="SUPFAM" id="SSF64438">
    <property type="entry name" value="CNF1/YfiH-like putative cysteine hydrolases"/>
    <property type="match status" value="1"/>
</dbReference>
<dbReference type="PANTHER" id="PTHR30616:SF2">
    <property type="entry name" value="PURINE NUCLEOSIDE PHOSPHORYLASE LACC1"/>
    <property type="match status" value="1"/>
</dbReference>
<evidence type="ECO:0000256" key="10">
    <source>
        <dbReference type="ARBA" id="ARBA00048968"/>
    </source>
</evidence>
<comment type="catalytic activity">
    <reaction evidence="10">
        <text>adenosine + phosphate = alpha-D-ribose 1-phosphate + adenine</text>
        <dbReference type="Rhea" id="RHEA:27642"/>
        <dbReference type="ChEBI" id="CHEBI:16335"/>
        <dbReference type="ChEBI" id="CHEBI:16708"/>
        <dbReference type="ChEBI" id="CHEBI:43474"/>
        <dbReference type="ChEBI" id="CHEBI:57720"/>
        <dbReference type="EC" id="2.4.2.1"/>
    </reaction>
    <physiologicalReaction direction="left-to-right" evidence="10">
        <dbReference type="Rhea" id="RHEA:27643"/>
    </physiologicalReaction>
</comment>
<evidence type="ECO:0000256" key="12">
    <source>
        <dbReference type="RuleBase" id="RU361274"/>
    </source>
</evidence>
<comment type="function">
    <text evidence="2">Purine nucleoside enzyme that catalyzes the phosphorolysis of adenosine and inosine nucleosides, yielding D-ribose 1-phosphate and the respective free bases, adenine and hypoxanthine. Also catalyzes the phosphorolysis of S-methyl-5'-thioadenosine into adenine and S-methyl-5-thio-alpha-D-ribose 1-phosphate. Also has adenosine deaminase activity.</text>
</comment>
<comment type="catalytic activity">
    <reaction evidence="11">
        <text>S-methyl-5'-thioadenosine + phosphate = 5-(methylsulfanyl)-alpha-D-ribose 1-phosphate + adenine</text>
        <dbReference type="Rhea" id="RHEA:11852"/>
        <dbReference type="ChEBI" id="CHEBI:16708"/>
        <dbReference type="ChEBI" id="CHEBI:17509"/>
        <dbReference type="ChEBI" id="CHEBI:43474"/>
        <dbReference type="ChEBI" id="CHEBI:58533"/>
        <dbReference type="EC" id="2.4.2.28"/>
    </reaction>
    <physiologicalReaction direction="left-to-right" evidence="11">
        <dbReference type="Rhea" id="RHEA:11853"/>
    </physiologicalReaction>
</comment>
<dbReference type="Gene3D" id="3.60.140.10">
    <property type="entry name" value="CNF1/YfiH-like putative cysteine hydrolases"/>
    <property type="match status" value="1"/>
</dbReference>
<organism evidence="13 14">
    <name type="scientific">Cellulomonas alba</name>
    <dbReference type="NCBI Taxonomy" id="3053467"/>
    <lineage>
        <taxon>Bacteria</taxon>
        <taxon>Bacillati</taxon>
        <taxon>Actinomycetota</taxon>
        <taxon>Actinomycetes</taxon>
        <taxon>Micrococcales</taxon>
        <taxon>Cellulomonadaceae</taxon>
        <taxon>Cellulomonas</taxon>
    </lineage>
</organism>
<evidence type="ECO:0000256" key="4">
    <source>
        <dbReference type="ARBA" id="ARBA00022679"/>
    </source>
</evidence>
<dbReference type="NCBIfam" id="TIGR00726">
    <property type="entry name" value="peptidoglycan editing factor PgeF"/>
    <property type="match status" value="1"/>
</dbReference>
<comment type="similarity">
    <text evidence="3 12">Belongs to the purine nucleoside phosphorylase YfiH/LACC1 family.</text>
</comment>